<organism evidence="2 3">
    <name type="scientific">Anopheles maculatus</name>
    <dbReference type="NCBI Taxonomy" id="74869"/>
    <lineage>
        <taxon>Eukaryota</taxon>
        <taxon>Metazoa</taxon>
        <taxon>Ecdysozoa</taxon>
        <taxon>Arthropoda</taxon>
        <taxon>Hexapoda</taxon>
        <taxon>Insecta</taxon>
        <taxon>Pterygota</taxon>
        <taxon>Neoptera</taxon>
        <taxon>Endopterygota</taxon>
        <taxon>Diptera</taxon>
        <taxon>Nematocera</taxon>
        <taxon>Culicoidea</taxon>
        <taxon>Culicidae</taxon>
        <taxon>Anophelinae</taxon>
        <taxon>Anopheles</taxon>
        <taxon>Anopheles maculatus group</taxon>
    </lineage>
</organism>
<accession>A0A182SBI0</accession>
<feature type="compositionally biased region" description="Acidic residues" evidence="1">
    <location>
        <begin position="77"/>
        <end position="89"/>
    </location>
</feature>
<feature type="compositionally biased region" description="Basic and acidic residues" evidence="1">
    <location>
        <begin position="47"/>
        <end position="59"/>
    </location>
</feature>
<evidence type="ECO:0000313" key="3">
    <source>
        <dbReference type="Proteomes" id="UP000075901"/>
    </source>
</evidence>
<feature type="region of interest" description="Disordered" evidence="1">
    <location>
        <begin position="159"/>
        <end position="184"/>
    </location>
</feature>
<name>A0A182SBI0_9DIPT</name>
<protein>
    <submittedName>
        <fullName evidence="2">Uncharacterized protein</fullName>
    </submittedName>
</protein>
<evidence type="ECO:0000256" key="1">
    <source>
        <dbReference type="SAM" id="MobiDB-lite"/>
    </source>
</evidence>
<feature type="compositionally biased region" description="Low complexity" evidence="1">
    <location>
        <begin position="124"/>
        <end position="134"/>
    </location>
</feature>
<dbReference type="Proteomes" id="UP000075901">
    <property type="component" value="Unassembled WGS sequence"/>
</dbReference>
<feature type="region of interest" description="Disordered" evidence="1">
    <location>
        <begin position="1"/>
        <end position="135"/>
    </location>
</feature>
<keyword evidence="3" id="KW-1185">Reference proteome</keyword>
<feature type="compositionally biased region" description="Basic and acidic residues" evidence="1">
    <location>
        <begin position="248"/>
        <end position="258"/>
    </location>
</feature>
<reference evidence="3" key="1">
    <citation type="submission" date="2013-09" db="EMBL/GenBank/DDBJ databases">
        <title>The Genome Sequence of Anopheles maculatus species B.</title>
        <authorList>
            <consortium name="The Broad Institute Genomics Platform"/>
            <person name="Neafsey D.E."/>
            <person name="Besansky N."/>
            <person name="Howell P."/>
            <person name="Walton C."/>
            <person name="Young S.K."/>
            <person name="Zeng Q."/>
            <person name="Gargeya S."/>
            <person name="Fitzgerald M."/>
            <person name="Haas B."/>
            <person name="Abouelleil A."/>
            <person name="Allen A.W."/>
            <person name="Alvarado L."/>
            <person name="Arachchi H.M."/>
            <person name="Berlin A.M."/>
            <person name="Chapman S.B."/>
            <person name="Gainer-Dewar J."/>
            <person name="Goldberg J."/>
            <person name="Griggs A."/>
            <person name="Gujja S."/>
            <person name="Hansen M."/>
            <person name="Howarth C."/>
            <person name="Imamovic A."/>
            <person name="Ireland A."/>
            <person name="Larimer J."/>
            <person name="McCowan C."/>
            <person name="Murphy C."/>
            <person name="Pearson M."/>
            <person name="Poon T.W."/>
            <person name="Priest M."/>
            <person name="Roberts A."/>
            <person name="Saif S."/>
            <person name="Shea T."/>
            <person name="Sisk P."/>
            <person name="Sykes S."/>
            <person name="Wortman J."/>
            <person name="Nusbaum C."/>
            <person name="Birren B."/>
        </authorList>
    </citation>
    <scope>NUCLEOTIDE SEQUENCE [LARGE SCALE GENOMIC DNA]</scope>
    <source>
        <strain evidence="3">maculatus3</strain>
    </source>
</reference>
<sequence length="320" mass="34262">AEDDEQAVEYSDDENVEKEADHTGESCDPDNEEQAAAVGENGAYFHNGDDLIDEPKPESCDDEAAPWNPALNVTTAENDEQAVENSDDANVEKEAVHMGDSCDPDNEEQAAALGENRVGDTGTGDDLIGDVYSDSSDDDAVTIWEFTGLADHDEQAVECDNAENTESGTAEALMAESCDPDNEDPSAAVYDCIDFSSEKLERQLNTIDLEPSLPLYMAEKCDPDNENQAAAVGENLAGDMPSASLDAQNEKHESKADRTNGGSTQDAAVQTDWTIPETIEVIAQSSRLLPSLPPLGEVVEFSLDSDDSDEDGIDTVDSKV</sequence>
<dbReference type="AlphaFoldDB" id="A0A182SBI0"/>
<evidence type="ECO:0000313" key="2">
    <source>
        <dbReference type="EnsemblMetazoa" id="AMAM003457-PA"/>
    </source>
</evidence>
<reference evidence="2" key="2">
    <citation type="submission" date="2020-05" db="UniProtKB">
        <authorList>
            <consortium name="EnsemblMetazoa"/>
        </authorList>
    </citation>
    <scope>IDENTIFICATION</scope>
    <source>
        <strain evidence="2">maculatus3</strain>
    </source>
</reference>
<feature type="region of interest" description="Disordered" evidence="1">
    <location>
        <begin position="222"/>
        <end position="268"/>
    </location>
</feature>
<dbReference type="EnsemblMetazoa" id="AMAM003457-RA">
    <property type="protein sequence ID" value="AMAM003457-PA"/>
    <property type="gene ID" value="AMAM003457"/>
</dbReference>
<dbReference type="VEuPathDB" id="VectorBase:AMAM003457"/>
<proteinExistence type="predicted"/>
<feature type="compositionally biased region" description="Acidic residues" evidence="1">
    <location>
        <begin position="1"/>
        <end position="16"/>
    </location>
</feature>